<dbReference type="PROSITE" id="PS51257">
    <property type="entry name" value="PROKAR_LIPOPROTEIN"/>
    <property type="match status" value="1"/>
</dbReference>
<dbReference type="AlphaFoldDB" id="A0A8H6T390"/>
<keyword evidence="2" id="KW-0812">Transmembrane</keyword>
<dbReference type="Proteomes" id="UP000636479">
    <property type="component" value="Unassembled WGS sequence"/>
</dbReference>
<proteinExistence type="predicted"/>
<keyword evidence="6" id="KW-1185">Reference proteome</keyword>
<protein>
    <recommendedName>
        <fullName evidence="4">DUF5648 domain-containing protein</fullName>
    </recommendedName>
</protein>
<evidence type="ECO:0000259" key="4">
    <source>
        <dbReference type="Pfam" id="PF18885"/>
    </source>
</evidence>
<dbReference type="Pfam" id="PF18885">
    <property type="entry name" value="DUF5648"/>
    <property type="match status" value="2"/>
</dbReference>
<comment type="caution">
    <text evidence="5">The sequence shown here is derived from an EMBL/GenBank/DDBJ whole genome shotgun (WGS) entry which is preliminary data.</text>
</comment>
<feature type="domain" description="DUF5648" evidence="4">
    <location>
        <begin position="120"/>
        <end position="177"/>
    </location>
</feature>
<feature type="signal peptide" evidence="3">
    <location>
        <begin position="1"/>
        <end position="21"/>
    </location>
</feature>
<keyword evidence="3" id="KW-0732">Signal</keyword>
<feature type="compositionally biased region" description="Low complexity" evidence="1">
    <location>
        <begin position="264"/>
        <end position="280"/>
    </location>
</feature>
<feature type="region of interest" description="Disordered" evidence="1">
    <location>
        <begin position="264"/>
        <end position="320"/>
    </location>
</feature>
<dbReference type="InterPro" id="IPR043708">
    <property type="entry name" value="DUF5648"/>
</dbReference>
<feature type="chain" id="PRO_5034316871" description="DUF5648 domain-containing protein" evidence="3">
    <location>
        <begin position="22"/>
        <end position="320"/>
    </location>
</feature>
<sequence length="320" mass="34709">MTKCLAAFSAVFFFAVANAAAASCSGPSDAQPLYRDFTVSGNDHLYTVDLPESQRAVNILGFVSEGIRALVFTKQVAGSVRLHRLYTPFENDHFYTTNQTNDVTKALSLGYVLEDDPSQHTPIYVYPTPLCGAVPFYRLLNLGVVNETVDHFYTVNETEKDTILKYGWVLEKIEGYVFPFDAISITATSGITGPSSPMIMPHKAPTPVGAIVGGTVGGVVGLALIVIAALYALRRRQRARDTRLGVSPIDVQYFPSMSNVSSSPASSLAGSGAEAAPLSSKRYPERNRQPTVVNQHHDSGARYVQLPPDEEELPPGYTMN</sequence>
<gene>
    <name evidence="5" type="ORF">MIND_00325600</name>
</gene>
<dbReference type="EMBL" id="JACAZF010000003">
    <property type="protein sequence ID" value="KAF7309547.1"/>
    <property type="molecule type" value="Genomic_DNA"/>
</dbReference>
<keyword evidence="2" id="KW-0472">Membrane</keyword>
<organism evidence="5 6">
    <name type="scientific">Mycena indigotica</name>
    <dbReference type="NCBI Taxonomy" id="2126181"/>
    <lineage>
        <taxon>Eukaryota</taxon>
        <taxon>Fungi</taxon>
        <taxon>Dikarya</taxon>
        <taxon>Basidiomycota</taxon>
        <taxon>Agaricomycotina</taxon>
        <taxon>Agaricomycetes</taxon>
        <taxon>Agaricomycetidae</taxon>
        <taxon>Agaricales</taxon>
        <taxon>Marasmiineae</taxon>
        <taxon>Mycenaceae</taxon>
        <taxon>Mycena</taxon>
    </lineage>
</organism>
<feature type="transmembrane region" description="Helical" evidence="2">
    <location>
        <begin position="208"/>
        <end position="233"/>
    </location>
</feature>
<accession>A0A8H6T390</accession>
<evidence type="ECO:0000256" key="3">
    <source>
        <dbReference type="SAM" id="SignalP"/>
    </source>
</evidence>
<dbReference type="OrthoDB" id="9971254at2759"/>
<evidence type="ECO:0000313" key="5">
    <source>
        <dbReference type="EMBL" id="KAF7309547.1"/>
    </source>
</evidence>
<reference evidence="5" key="1">
    <citation type="submission" date="2020-05" db="EMBL/GenBank/DDBJ databases">
        <title>Mycena genomes resolve the evolution of fungal bioluminescence.</title>
        <authorList>
            <person name="Tsai I.J."/>
        </authorList>
    </citation>
    <scope>NUCLEOTIDE SEQUENCE</scope>
    <source>
        <strain evidence="5">171206Taipei</strain>
    </source>
</reference>
<evidence type="ECO:0000313" key="6">
    <source>
        <dbReference type="Proteomes" id="UP000636479"/>
    </source>
</evidence>
<name>A0A8H6T390_9AGAR</name>
<keyword evidence="2" id="KW-1133">Transmembrane helix</keyword>
<dbReference type="GeneID" id="59342628"/>
<evidence type="ECO:0000256" key="2">
    <source>
        <dbReference type="SAM" id="Phobius"/>
    </source>
</evidence>
<dbReference type="RefSeq" id="XP_037222997.1">
    <property type="nucleotide sequence ID" value="XM_037360112.1"/>
</dbReference>
<evidence type="ECO:0000256" key="1">
    <source>
        <dbReference type="SAM" id="MobiDB-lite"/>
    </source>
</evidence>
<feature type="domain" description="DUF5648" evidence="4">
    <location>
        <begin position="27"/>
        <end position="113"/>
    </location>
</feature>